<dbReference type="RefSeq" id="WP_133704093.1">
    <property type="nucleotide sequence ID" value="NZ_SNXS01000018.1"/>
</dbReference>
<dbReference type="InParanoid" id="A0A4R6QAC0"/>
<evidence type="ECO:0000259" key="3">
    <source>
        <dbReference type="Pfam" id="PF25954"/>
    </source>
</evidence>
<dbReference type="GO" id="GO:1990281">
    <property type="term" value="C:efflux pump complex"/>
    <property type="evidence" value="ECO:0007669"/>
    <property type="project" value="TreeGrafter"/>
</dbReference>
<evidence type="ECO:0000256" key="1">
    <source>
        <dbReference type="ARBA" id="ARBA00009477"/>
    </source>
</evidence>
<dbReference type="Gene3D" id="2.40.30.170">
    <property type="match status" value="1"/>
</dbReference>
<accession>A0A4R6QAC0</accession>
<dbReference type="Pfam" id="PF25973">
    <property type="entry name" value="BSH_CzcB"/>
    <property type="match status" value="1"/>
</dbReference>
<name>A0A4R6QAC0_9BURK</name>
<dbReference type="EMBL" id="SNXS01000018">
    <property type="protein sequence ID" value="TDP59568.1"/>
    <property type="molecule type" value="Genomic_DNA"/>
</dbReference>
<dbReference type="GO" id="GO:0015562">
    <property type="term" value="F:efflux transmembrane transporter activity"/>
    <property type="evidence" value="ECO:0007669"/>
    <property type="project" value="TreeGrafter"/>
</dbReference>
<gene>
    <name evidence="5" type="ORF">DES47_11839</name>
</gene>
<dbReference type="Pfam" id="PF25954">
    <property type="entry name" value="Beta-barrel_RND_2"/>
    <property type="match status" value="1"/>
</dbReference>
<dbReference type="InterPro" id="IPR006143">
    <property type="entry name" value="RND_pump_MFP"/>
</dbReference>
<dbReference type="NCBIfam" id="TIGR01730">
    <property type="entry name" value="RND_mfp"/>
    <property type="match status" value="1"/>
</dbReference>
<comment type="similarity">
    <text evidence="1">Belongs to the membrane fusion protein (MFP) (TC 8.A.1) family.</text>
</comment>
<feature type="coiled-coil region" evidence="2">
    <location>
        <begin position="146"/>
        <end position="180"/>
    </location>
</feature>
<dbReference type="PROSITE" id="PS51257">
    <property type="entry name" value="PROKAR_LIPOPROTEIN"/>
    <property type="match status" value="1"/>
</dbReference>
<dbReference type="InterPro" id="IPR058647">
    <property type="entry name" value="BSH_CzcB-like"/>
</dbReference>
<evidence type="ECO:0000313" key="6">
    <source>
        <dbReference type="Proteomes" id="UP000295361"/>
    </source>
</evidence>
<comment type="caution">
    <text evidence="5">The sequence shown here is derived from an EMBL/GenBank/DDBJ whole genome shotgun (WGS) entry which is preliminary data.</text>
</comment>
<protein>
    <submittedName>
        <fullName evidence="5">RND family efflux transporter MFP subunit</fullName>
    </submittedName>
</protein>
<evidence type="ECO:0000259" key="4">
    <source>
        <dbReference type="Pfam" id="PF25973"/>
    </source>
</evidence>
<dbReference type="SUPFAM" id="SSF111369">
    <property type="entry name" value="HlyD-like secretion proteins"/>
    <property type="match status" value="1"/>
</dbReference>
<dbReference type="Gene3D" id="2.40.420.20">
    <property type="match status" value="1"/>
</dbReference>
<dbReference type="Gene3D" id="2.40.50.100">
    <property type="match status" value="1"/>
</dbReference>
<evidence type="ECO:0000256" key="2">
    <source>
        <dbReference type="SAM" id="Coils"/>
    </source>
</evidence>
<proteinExistence type="inferred from homology"/>
<dbReference type="InterPro" id="IPR058792">
    <property type="entry name" value="Beta-barrel_RND_2"/>
</dbReference>
<dbReference type="Proteomes" id="UP000295361">
    <property type="component" value="Unassembled WGS sequence"/>
</dbReference>
<evidence type="ECO:0000313" key="5">
    <source>
        <dbReference type="EMBL" id="TDP59568.1"/>
    </source>
</evidence>
<sequence>MLRQTVLALVVATLLAACGKTPPDAKVKADKEVAAQPLLIAPEDLSRLSIGSYDSGPVITGSIQPEKRADLRAEVSAVVLQVLKENGEKVRRGDLIARLDDSAIRESLSSAEEAARASGQSFEQAERQYQRLRTLQAQGMSSMQAMEDAEVRRNNAQSDLVAAKARVATARQQIQRTEVRAPFDGVVSDRKVSPGDTAQIGKELVKVIDPTSMRFEGLVSADRMSELKVGETVFFRVNGYADTDFQGKVRRIAAAANAATRQVEVLVDFAGKEAPAVAGLYAEGRVQTQTVSALMLPEASIQRQGDEAFAWRVKDGQIAKTPLKLGARDERQGLYVVASGLAAGDVVLRRPTSALQDGRKVEMAKAAAASAASVAKTGG</sequence>
<feature type="domain" description="CusB-like beta-barrel" evidence="3">
    <location>
        <begin position="223"/>
        <end position="289"/>
    </location>
</feature>
<feature type="domain" description="CzcB-like barrel-sandwich hybrid" evidence="4">
    <location>
        <begin position="70"/>
        <end position="208"/>
    </location>
</feature>
<organism evidence="5 6">
    <name type="scientific">Roseateles toxinivorans</name>
    <dbReference type="NCBI Taxonomy" id="270368"/>
    <lineage>
        <taxon>Bacteria</taxon>
        <taxon>Pseudomonadati</taxon>
        <taxon>Pseudomonadota</taxon>
        <taxon>Betaproteobacteria</taxon>
        <taxon>Burkholderiales</taxon>
        <taxon>Sphaerotilaceae</taxon>
        <taxon>Roseateles</taxon>
    </lineage>
</organism>
<dbReference type="PANTHER" id="PTHR30469">
    <property type="entry name" value="MULTIDRUG RESISTANCE PROTEIN MDTA"/>
    <property type="match status" value="1"/>
</dbReference>
<dbReference type="PANTHER" id="PTHR30469:SF15">
    <property type="entry name" value="HLYD FAMILY OF SECRETION PROTEINS"/>
    <property type="match status" value="1"/>
</dbReference>
<keyword evidence="2" id="KW-0175">Coiled coil</keyword>
<dbReference type="Gene3D" id="1.10.287.470">
    <property type="entry name" value="Helix hairpin bin"/>
    <property type="match status" value="1"/>
</dbReference>
<dbReference type="AlphaFoldDB" id="A0A4R6QAC0"/>
<keyword evidence="6" id="KW-1185">Reference proteome</keyword>
<reference evidence="5 6" key="1">
    <citation type="submission" date="2019-03" db="EMBL/GenBank/DDBJ databases">
        <title>Genomic Encyclopedia of Type Strains, Phase IV (KMG-IV): sequencing the most valuable type-strain genomes for metagenomic binning, comparative biology and taxonomic classification.</title>
        <authorList>
            <person name="Goeker M."/>
        </authorList>
    </citation>
    <scope>NUCLEOTIDE SEQUENCE [LARGE SCALE GENOMIC DNA]</scope>
    <source>
        <strain evidence="5 6">DSM 16998</strain>
    </source>
</reference>
<dbReference type="OrthoDB" id="9806939at2"/>